<dbReference type="InterPro" id="IPR034660">
    <property type="entry name" value="DinB/YfiT-like"/>
</dbReference>
<evidence type="ECO:0000313" key="5">
    <source>
        <dbReference type="Proteomes" id="UP000037773"/>
    </source>
</evidence>
<comment type="caution">
    <text evidence="4">The sequence shown here is derived from an EMBL/GenBank/DDBJ whole genome shotgun (WGS) entry which is preliminary data.</text>
</comment>
<feature type="region of interest" description="Disordered" evidence="1">
    <location>
        <begin position="1"/>
        <end position="20"/>
    </location>
</feature>
<feature type="domain" description="Mycothiol-dependent maleylpyruvate isomerase metal-binding" evidence="3">
    <location>
        <begin position="34"/>
        <end position="171"/>
    </location>
</feature>
<dbReference type="Pfam" id="PF07398">
    <property type="entry name" value="MDMPI_C"/>
    <property type="match status" value="1"/>
</dbReference>
<protein>
    <recommendedName>
        <fullName evidence="6">Mycothiol-dependent maleylpyruvate isomerase metal-binding domain-containing protein</fullName>
    </recommendedName>
</protein>
<name>A0A0M8QHG8_9ACTN</name>
<dbReference type="AlphaFoldDB" id="A0A0M8QHG8"/>
<dbReference type="PATRIC" id="fig|36816.3.peg.6256"/>
<dbReference type="Gene3D" id="1.20.120.450">
    <property type="entry name" value="dinb family like domain"/>
    <property type="match status" value="1"/>
</dbReference>
<proteinExistence type="predicted"/>
<reference evidence="4 5" key="1">
    <citation type="submission" date="2015-07" db="EMBL/GenBank/DDBJ databases">
        <authorList>
            <person name="Noorani M."/>
        </authorList>
    </citation>
    <scope>NUCLEOTIDE SEQUENCE [LARGE SCALE GENOMIC DNA]</scope>
    <source>
        <strain evidence="4 5">NRRL B-24567</strain>
    </source>
</reference>
<dbReference type="EMBL" id="LGCN01000228">
    <property type="protein sequence ID" value="KOT32535.1"/>
    <property type="molecule type" value="Genomic_DNA"/>
</dbReference>
<dbReference type="InterPro" id="IPR017517">
    <property type="entry name" value="Maleyloyr_isom"/>
</dbReference>
<dbReference type="NCBIfam" id="TIGR03083">
    <property type="entry name" value="maleylpyruvate isomerase family mycothiol-dependent enzyme"/>
    <property type="match status" value="1"/>
</dbReference>
<dbReference type="Proteomes" id="UP000037773">
    <property type="component" value="Unassembled WGS sequence"/>
</dbReference>
<gene>
    <name evidence="4" type="ORF">ADK41_28870</name>
</gene>
<organism evidence="4 5">
    <name type="scientific">Streptomyces caelestis</name>
    <dbReference type="NCBI Taxonomy" id="36816"/>
    <lineage>
        <taxon>Bacteria</taxon>
        <taxon>Bacillati</taxon>
        <taxon>Actinomycetota</taxon>
        <taxon>Actinomycetes</taxon>
        <taxon>Kitasatosporales</taxon>
        <taxon>Streptomycetaceae</taxon>
        <taxon>Streptomyces</taxon>
    </lineage>
</organism>
<dbReference type="InterPro" id="IPR010872">
    <property type="entry name" value="MDMPI_C-term_domain"/>
</dbReference>
<evidence type="ECO:0000259" key="3">
    <source>
        <dbReference type="Pfam" id="PF11716"/>
    </source>
</evidence>
<evidence type="ECO:0000259" key="2">
    <source>
        <dbReference type="Pfam" id="PF07398"/>
    </source>
</evidence>
<evidence type="ECO:0000313" key="4">
    <source>
        <dbReference type="EMBL" id="KOT32535.1"/>
    </source>
</evidence>
<dbReference type="SUPFAM" id="SSF109854">
    <property type="entry name" value="DinB/YfiT-like putative metalloenzymes"/>
    <property type="match status" value="1"/>
</dbReference>
<dbReference type="InterPro" id="IPR024344">
    <property type="entry name" value="MDMPI_metal-binding"/>
</dbReference>
<evidence type="ECO:0000256" key="1">
    <source>
        <dbReference type="SAM" id="MobiDB-lite"/>
    </source>
</evidence>
<accession>A0A0M8QHG8</accession>
<dbReference type="Pfam" id="PF11716">
    <property type="entry name" value="MDMPI_N"/>
    <property type="match status" value="1"/>
</dbReference>
<sequence length="292" mass="32416">MAPPPQPARVPTAEGSRSVSLHPTLQPYADAWSHSIEAISELVQPLPEADWNRRTPCPGWSVRDVVSHVIGLDSEMYGDPRPIHTLPRDLFHVTNDHQRYMEMQVDVRRHHTAPEMTSELELMIIRRNRQLRNENRAPGATVRGPLGTELTLEESMRRHAFAVWAHEQDLRAALGHPGNLDSPGAHVARDVLLDELPRVVAELAQAPRSSAFVIDVHGPVEFLRTIRVDIQGRGTLETAPALGPVAGLSLDWETYVRLACGRVTAEAVKDRVKTEGDPDLAAAILRYFAVTP</sequence>
<evidence type="ECO:0008006" key="6">
    <source>
        <dbReference type="Google" id="ProtNLM"/>
    </source>
</evidence>
<dbReference type="GO" id="GO:0046872">
    <property type="term" value="F:metal ion binding"/>
    <property type="evidence" value="ECO:0007669"/>
    <property type="project" value="InterPro"/>
</dbReference>
<feature type="domain" description="MDMPI C-terminal" evidence="2">
    <location>
        <begin position="186"/>
        <end position="282"/>
    </location>
</feature>
<keyword evidence="5" id="KW-1185">Reference proteome</keyword>